<feature type="chain" id="PRO_5008285419" evidence="8">
    <location>
        <begin position="25"/>
        <end position="184"/>
    </location>
</feature>
<dbReference type="GO" id="GO:0008289">
    <property type="term" value="F:lipid binding"/>
    <property type="evidence" value="ECO:0007669"/>
    <property type="project" value="InterPro"/>
</dbReference>
<dbReference type="SMART" id="SM00499">
    <property type="entry name" value="AAI"/>
    <property type="match status" value="1"/>
</dbReference>
<dbReference type="GO" id="GO:0005886">
    <property type="term" value="C:plasma membrane"/>
    <property type="evidence" value="ECO:0007669"/>
    <property type="project" value="UniProtKB-SubCell"/>
</dbReference>
<keyword evidence="5" id="KW-1015">Disulfide bond</keyword>
<evidence type="ECO:0000313" key="10">
    <source>
        <dbReference type="EMBL" id="OAY67867.1"/>
    </source>
</evidence>
<keyword evidence="7" id="KW-0449">Lipoprotein</keyword>
<dbReference type="InterPro" id="IPR016140">
    <property type="entry name" value="Bifunc_inhib/LTP/seed_store"/>
</dbReference>
<dbReference type="FunFam" id="1.10.110.10:FF:000001">
    <property type="entry name" value="Bifunctional inhibitor/lipid-transfer protein/seed storage 2S albumin superfamily protein"/>
    <property type="match status" value="1"/>
</dbReference>
<organism evidence="10 11">
    <name type="scientific">Ananas comosus</name>
    <name type="common">Pineapple</name>
    <name type="synonym">Ananas ananas</name>
    <dbReference type="NCBI Taxonomy" id="4615"/>
    <lineage>
        <taxon>Eukaryota</taxon>
        <taxon>Viridiplantae</taxon>
        <taxon>Streptophyta</taxon>
        <taxon>Embryophyta</taxon>
        <taxon>Tracheophyta</taxon>
        <taxon>Spermatophyta</taxon>
        <taxon>Magnoliopsida</taxon>
        <taxon>Liliopsida</taxon>
        <taxon>Poales</taxon>
        <taxon>Bromeliaceae</taxon>
        <taxon>Bromelioideae</taxon>
        <taxon>Ananas</taxon>
    </lineage>
</organism>
<evidence type="ECO:0000256" key="4">
    <source>
        <dbReference type="ARBA" id="ARBA00022729"/>
    </source>
</evidence>
<gene>
    <name evidence="10" type="ORF">ACMD2_08563</name>
</gene>
<dbReference type="STRING" id="4615.A0A199USS9"/>
<dbReference type="CDD" id="cd00010">
    <property type="entry name" value="AAI_LTSS"/>
    <property type="match status" value="1"/>
</dbReference>
<dbReference type="InterPro" id="IPR043325">
    <property type="entry name" value="LTSS"/>
</dbReference>
<accession>A0A199USS9</accession>
<evidence type="ECO:0000313" key="11">
    <source>
        <dbReference type="Proteomes" id="UP000092600"/>
    </source>
</evidence>
<dbReference type="SUPFAM" id="SSF47699">
    <property type="entry name" value="Bifunctional inhibitor/lipid-transfer protein/seed storage 2S albumin"/>
    <property type="match status" value="1"/>
</dbReference>
<evidence type="ECO:0000256" key="2">
    <source>
        <dbReference type="ARBA" id="ARBA00009748"/>
    </source>
</evidence>
<dbReference type="GO" id="GO:0098552">
    <property type="term" value="C:side of membrane"/>
    <property type="evidence" value="ECO:0007669"/>
    <property type="project" value="UniProtKB-KW"/>
</dbReference>
<sequence length="184" mass="19434">MSLKMLALFLPVLAALSVVPSASAQSSCTAALVSLSPCLNYITGNESEPSSSCCSQLATVVQAEPQCLCLVLNGSASSIGIAVNQTRALGLPAACKVQTRPQQVQHKWCTHCCSNHTIHNHPINAKCSCSKLSTRWIEDSADVSRNCSSNPGPFHLLPSLCCGIRLLGLLDLLLVQLFLGDTVT</sequence>
<reference evidence="10 11" key="1">
    <citation type="journal article" date="2016" name="DNA Res.">
        <title>The draft genome of MD-2 pineapple using hybrid error correction of long reads.</title>
        <authorList>
            <person name="Redwan R.M."/>
            <person name="Saidin A."/>
            <person name="Kumar S.V."/>
        </authorList>
    </citation>
    <scope>NUCLEOTIDE SEQUENCE [LARGE SCALE GENOMIC DNA]</scope>
    <source>
        <strain evidence="11">cv. MD2</strain>
        <tissue evidence="10">Leaf</tissue>
    </source>
</reference>
<comment type="similarity">
    <text evidence="2">Belongs to the plant LTP family.</text>
</comment>
<dbReference type="InterPro" id="IPR036312">
    <property type="entry name" value="Bifun_inhib/LTP/seed_sf"/>
</dbReference>
<name>A0A199USS9_ANACO</name>
<evidence type="ECO:0000256" key="1">
    <source>
        <dbReference type="ARBA" id="ARBA00004609"/>
    </source>
</evidence>
<evidence type="ECO:0000259" key="9">
    <source>
        <dbReference type="SMART" id="SM00499"/>
    </source>
</evidence>
<keyword evidence="6" id="KW-0325">Glycoprotein</keyword>
<evidence type="ECO:0000256" key="3">
    <source>
        <dbReference type="ARBA" id="ARBA00022622"/>
    </source>
</evidence>
<dbReference type="Gene3D" id="1.10.110.10">
    <property type="entry name" value="Plant lipid-transfer and hydrophobic proteins"/>
    <property type="match status" value="1"/>
</dbReference>
<feature type="non-terminal residue" evidence="10">
    <location>
        <position position="184"/>
    </location>
</feature>
<evidence type="ECO:0000256" key="6">
    <source>
        <dbReference type="ARBA" id="ARBA00023180"/>
    </source>
</evidence>
<dbReference type="PRINTS" id="PR00382">
    <property type="entry name" value="LIPIDTRNSFER"/>
</dbReference>
<keyword evidence="3" id="KW-0336">GPI-anchor</keyword>
<keyword evidence="3" id="KW-0472">Membrane</keyword>
<dbReference type="Pfam" id="PF14368">
    <property type="entry name" value="LTP_2"/>
    <property type="match status" value="1"/>
</dbReference>
<dbReference type="AlphaFoldDB" id="A0A199USS9"/>
<dbReference type="EMBL" id="LSRQ01005232">
    <property type="protein sequence ID" value="OAY67867.1"/>
    <property type="molecule type" value="Genomic_DNA"/>
</dbReference>
<proteinExistence type="inferred from homology"/>
<dbReference type="GO" id="GO:0006869">
    <property type="term" value="P:lipid transport"/>
    <property type="evidence" value="ECO:0007669"/>
    <property type="project" value="InterPro"/>
</dbReference>
<evidence type="ECO:0000256" key="5">
    <source>
        <dbReference type="ARBA" id="ARBA00023157"/>
    </source>
</evidence>
<keyword evidence="4 8" id="KW-0732">Signal</keyword>
<evidence type="ECO:0000256" key="8">
    <source>
        <dbReference type="SAM" id="SignalP"/>
    </source>
</evidence>
<dbReference type="PANTHER" id="PTHR33044">
    <property type="entry name" value="BIFUNCTIONAL INHIBITOR/LIPID-TRANSFER PROTEIN/SEED STORAGE 2S ALBUMIN SUPERFAMILY PROTEIN-RELATED"/>
    <property type="match status" value="1"/>
</dbReference>
<feature type="signal peptide" evidence="8">
    <location>
        <begin position="1"/>
        <end position="24"/>
    </location>
</feature>
<comment type="caution">
    <text evidence="10">The sequence shown here is derived from an EMBL/GenBank/DDBJ whole genome shotgun (WGS) entry which is preliminary data.</text>
</comment>
<dbReference type="Proteomes" id="UP000092600">
    <property type="component" value="Unassembled WGS sequence"/>
</dbReference>
<dbReference type="InterPro" id="IPR000528">
    <property type="entry name" value="Plant_nsLTP"/>
</dbReference>
<protein>
    <submittedName>
        <fullName evidence="10">Non-specific lipid transfer protein GPI-anchored 2</fullName>
    </submittedName>
</protein>
<comment type="subcellular location">
    <subcellularLocation>
        <location evidence="1">Cell membrane</location>
        <topology evidence="1">Lipid-anchor</topology>
        <topology evidence="1">GPI-anchor</topology>
    </subcellularLocation>
</comment>
<feature type="domain" description="Bifunctional inhibitor/plant lipid transfer protein/seed storage helical" evidence="9">
    <location>
        <begin position="28"/>
        <end position="112"/>
    </location>
</feature>
<evidence type="ECO:0000256" key="7">
    <source>
        <dbReference type="ARBA" id="ARBA00023288"/>
    </source>
</evidence>